<evidence type="ECO:0000256" key="7">
    <source>
        <dbReference type="ARBA" id="ARBA00022763"/>
    </source>
</evidence>
<evidence type="ECO:0000256" key="3">
    <source>
        <dbReference type="ARBA" id="ARBA00005313"/>
    </source>
</evidence>
<dbReference type="GO" id="GO:0046872">
    <property type="term" value="F:metal ion binding"/>
    <property type="evidence" value="ECO:0007669"/>
    <property type="project" value="UniProtKB-KW"/>
</dbReference>
<evidence type="ECO:0000259" key="15">
    <source>
        <dbReference type="SMART" id="SM00891"/>
    </source>
</evidence>
<dbReference type="SMART" id="SM00891">
    <property type="entry name" value="ERCC4"/>
    <property type="match status" value="1"/>
</dbReference>
<feature type="region of interest" description="Disordered" evidence="14">
    <location>
        <begin position="239"/>
        <end position="359"/>
    </location>
</feature>
<feature type="compositionally biased region" description="Polar residues" evidence="14">
    <location>
        <begin position="259"/>
        <end position="276"/>
    </location>
</feature>
<dbReference type="PANTHER" id="PTHR21077">
    <property type="entry name" value="EME1 PROTEIN"/>
    <property type="match status" value="1"/>
</dbReference>
<dbReference type="GO" id="GO:0031573">
    <property type="term" value="P:mitotic intra-S DNA damage checkpoint signaling"/>
    <property type="evidence" value="ECO:0007669"/>
    <property type="project" value="TreeGrafter"/>
</dbReference>
<feature type="region of interest" description="Disordered" evidence="14">
    <location>
        <begin position="110"/>
        <end position="147"/>
    </location>
</feature>
<dbReference type="Gene3D" id="1.10.150.670">
    <property type="entry name" value="Crossover junction endonuclease EME1, DNA-binding domain"/>
    <property type="match status" value="1"/>
</dbReference>
<feature type="compositionally biased region" description="Polar residues" evidence="14">
    <location>
        <begin position="1"/>
        <end position="13"/>
    </location>
</feature>
<evidence type="ECO:0000256" key="6">
    <source>
        <dbReference type="ARBA" id="ARBA00022759"/>
    </source>
</evidence>
<keyword evidence="6" id="KW-0255">Endonuclease</keyword>
<dbReference type="EMBL" id="AZHB01000005">
    <property type="protein sequence ID" value="OAA69899.1"/>
    <property type="molecule type" value="Genomic_DNA"/>
</dbReference>
<evidence type="ECO:0000256" key="12">
    <source>
        <dbReference type="ARBA" id="ARBA00023242"/>
    </source>
</evidence>
<dbReference type="RefSeq" id="XP_018706503.1">
    <property type="nucleotide sequence ID" value="XM_018846775.1"/>
</dbReference>
<dbReference type="GO" id="GO:0031297">
    <property type="term" value="P:replication fork processing"/>
    <property type="evidence" value="ECO:0007669"/>
    <property type="project" value="TreeGrafter"/>
</dbReference>
<evidence type="ECO:0000256" key="1">
    <source>
        <dbReference type="ARBA" id="ARBA00001946"/>
    </source>
</evidence>
<dbReference type="GO" id="GO:0006302">
    <property type="term" value="P:double-strand break repair"/>
    <property type="evidence" value="ECO:0007669"/>
    <property type="project" value="TreeGrafter"/>
</dbReference>
<evidence type="ECO:0000313" key="16">
    <source>
        <dbReference type="EMBL" id="OAA69899.1"/>
    </source>
</evidence>
<evidence type="ECO:0000256" key="11">
    <source>
        <dbReference type="ARBA" id="ARBA00023204"/>
    </source>
</evidence>
<keyword evidence="7" id="KW-0227">DNA damage</keyword>
<comment type="subcellular location">
    <subcellularLocation>
        <location evidence="2">Nucleus</location>
    </subcellularLocation>
</comment>
<keyword evidence="9" id="KW-0460">Magnesium</keyword>
<dbReference type="InterPro" id="IPR033310">
    <property type="entry name" value="Mms4/EME1/EME2"/>
</dbReference>
<dbReference type="InterPro" id="IPR042530">
    <property type="entry name" value="EME1/EME2_C"/>
</dbReference>
<feature type="compositionally biased region" description="Low complexity" evidence="14">
    <location>
        <begin position="332"/>
        <end position="341"/>
    </location>
</feature>
<feature type="region of interest" description="Disordered" evidence="14">
    <location>
        <begin position="1"/>
        <end position="86"/>
    </location>
</feature>
<dbReference type="InterPro" id="IPR047521">
    <property type="entry name" value="XPF_nuclease_EME1_ascomycetes"/>
</dbReference>
<keyword evidence="12" id="KW-0539">Nucleus</keyword>
<evidence type="ECO:0000256" key="5">
    <source>
        <dbReference type="ARBA" id="ARBA00022723"/>
    </source>
</evidence>
<dbReference type="InterPro" id="IPR006166">
    <property type="entry name" value="ERCC4_domain"/>
</dbReference>
<evidence type="ECO:0000256" key="2">
    <source>
        <dbReference type="ARBA" id="ARBA00004123"/>
    </source>
</evidence>
<comment type="cofactor">
    <cofactor evidence="1">
        <name>Mg(2+)</name>
        <dbReference type="ChEBI" id="CHEBI:18420"/>
    </cofactor>
</comment>
<dbReference type="AlphaFoldDB" id="A0A162MT34"/>
<keyword evidence="17" id="KW-1185">Reference proteome</keyword>
<comment type="similarity">
    <text evidence="3">Belongs to the EME1/MMS4 family.</text>
</comment>
<feature type="compositionally biased region" description="Polar residues" evidence="14">
    <location>
        <begin position="291"/>
        <end position="300"/>
    </location>
</feature>
<evidence type="ECO:0000256" key="9">
    <source>
        <dbReference type="ARBA" id="ARBA00022842"/>
    </source>
</evidence>
<dbReference type="Proteomes" id="UP000076744">
    <property type="component" value="Unassembled WGS sequence"/>
</dbReference>
<dbReference type="Pfam" id="PF02732">
    <property type="entry name" value="ERCC4"/>
    <property type="match status" value="1"/>
</dbReference>
<keyword evidence="10" id="KW-0233">DNA recombination</keyword>
<evidence type="ECO:0000313" key="17">
    <source>
        <dbReference type="Proteomes" id="UP000076744"/>
    </source>
</evidence>
<dbReference type="STRING" id="1081104.A0A162MT34"/>
<evidence type="ECO:0000256" key="14">
    <source>
        <dbReference type="SAM" id="MobiDB-lite"/>
    </source>
</evidence>
<proteinExistence type="inferred from homology"/>
<sequence length="687" mass="74986">MASNVIDLISSSPPRGVLRPPKQAAARPDAGASGLPHIEIHSDDFCSSGDDIVDNSRPVDEHGAKRPRLSVEGADDRQCRPSAPSIVKPSCHTNGRNLKTTPGDIEFISSIGSQTLASPNPRTTSLKRSRTEPALPSSDPFASSPPARVTTTLATARIAQDLLSDPFASSSPIRGVVPNRTANTVLARGSENTQLAQYPSSDPFATSSPVRIIASTRAPNTTLAQEPTCQKRTAAAWDPISSSAPCSSAPPKVADVPSNRLSRSPSIISIGDSSAPSDDDLPTINKFDLSQGRSSHYNYLSASAPKASSTTKSKRKVSDPKPQKVRQTVDSAQRAAAAALKKQQKRDERERAKEERQRERDVAAAIVEVNKAKGNRKVSTKEMIVDIPSCLPSTIKVQLEALLDGLEVQHRDYDSVDHNIVKWRRKVNSKFDDESGQWVPMPLRIETEDHALVFLAAEDMVKLALGDSLDEHLTSLRNQCPNAKLIYILQGVVTWMKKNRNLRNRQFAAGVRSQTESQPAPGRRRADLAEYVDEDLVEDAILRLQVEHDVLIHHTAIPLETAQWISIFTQNISTIPYKRQKAEDTAGARFCMDNGQVKTGENAQDTYVRMLQEIFRVTAPIAYGVASEFDTVTKLVEGLQAQGPNALEEVRKSANKDGALSDRAIGQATSKRFYKIFTGTDETSTDV</sequence>
<keyword evidence="13" id="KW-0469">Meiosis</keyword>
<protein>
    <submittedName>
        <fullName evidence="16">ERCC4 domain protein</fullName>
    </submittedName>
</protein>
<accession>A0A162MT34</accession>
<dbReference type="FunFam" id="1.10.150.670:FF:000004">
    <property type="entry name" value="Crossover junction endonuclease EME1"/>
    <property type="match status" value="1"/>
</dbReference>
<dbReference type="Gene3D" id="3.40.50.10130">
    <property type="match status" value="1"/>
</dbReference>
<dbReference type="CDD" id="cd20085">
    <property type="entry name" value="XPF_nuclease_Mms4"/>
    <property type="match status" value="1"/>
</dbReference>
<dbReference type="GO" id="GO:0003677">
    <property type="term" value="F:DNA binding"/>
    <property type="evidence" value="ECO:0007669"/>
    <property type="project" value="InterPro"/>
</dbReference>
<keyword evidence="4" id="KW-0540">Nuclease</keyword>
<evidence type="ECO:0000256" key="10">
    <source>
        <dbReference type="ARBA" id="ARBA00023172"/>
    </source>
</evidence>
<comment type="caution">
    <text evidence="16">The sequence shown here is derived from an EMBL/GenBank/DDBJ whole genome shotgun (WGS) entry which is preliminary data.</text>
</comment>
<name>A0A162MT34_CORFA</name>
<evidence type="ECO:0000256" key="13">
    <source>
        <dbReference type="ARBA" id="ARBA00023254"/>
    </source>
</evidence>
<feature type="compositionally biased region" description="Low complexity" evidence="14">
    <location>
        <begin position="133"/>
        <end position="147"/>
    </location>
</feature>
<keyword evidence="5" id="KW-0479">Metal-binding</keyword>
<dbReference type="GeneID" id="30019461"/>
<keyword evidence="11" id="KW-0234">DNA repair</keyword>
<reference evidence="16 17" key="1">
    <citation type="journal article" date="2016" name="Genome Biol. Evol.">
        <title>Divergent and convergent evolution of fungal pathogenicity.</title>
        <authorList>
            <person name="Shang Y."/>
            <person name="Xiao G."/>
            <person name="Zheng P."/>
            <person name="Cen K."/>
            <person name="Zhan S."/>
            <person name="Wang C."/>
        </authorList>
    </citation>
    <scope>NUCLEOTIDE SEQUENCE [LARGE SCALE GENOMIC DNA]</scope>
    <source>
        <strain evidence="16 17">ARSEF 2679</strain>
    </source>
</reference>
<feature type="domain" description="ERCC4" evidence="15">
    <location>
        <begin position="382"/>
        <end position="640"/>
    </location>
</feature>
<feature type="compositionally biased region" description="Polar residues" evidence="14">
    <location>
        <begin position="110"/>
        <end position="126"/>
    </location>
</feature>
<dbReference type="GO" id="GO:0008821">
    <property type="term" value="F:crossover junction DNA endonuclease activity"/>
    <property type="evidence" value="ECO:0007669"/>
    <property type="project" value="TreeGrafter"/>
</dbReference>
<evidence type="ECO:0000256" key="8">
    <source>
        <dbReference type="ARBA" id="ARBA00022801"/>
    </source>
</evidence>
<feature type="compositionally biased region" description="Low complexity" evidence="14">
    <location>
        <begin position="301"/>
        <end position="311"/>
    </location>
</feature>
<keyword evidence="8" id="KW-0378">Hydrolase</keyword>
<feature type="compositionally biased region" description="Basic and acidic residues" evidence="14">
    <location>
        <begin position="345"/>
        <end position="359"/>
    </location>
</feature>
<dbReference type="PANTHER" id="PTHR21077:SF5">
    <property type="entry name" value="CROSSOVER JUNCTION ENDONUCLEASE MMS4"/>
    <property type="match status" value="1"/>
</dbReference>
<dbReference type="GO" id="GO:0048476">
    <property type="term" value="C:Holliday junction resolvase complex"/>
    <property type="evidence" value="ECO:0007669"/>
    <property type="project" value="InterPro"/>
</dbReference>
<dbReference type="GO" id="GO:0005634">
    <property type="term" value="C:nucleus"/>
    <property type="evidence" value="ECO:0007669"/>
    <property type="project" value="UniProtKB-SubCell"/>
</dbReference>
<gene>
    <name evidence="16" type="ORF">ISF_03169</name>
</gene>
<dbReference type="GO" id="GO:0000712">
    <property type="term" value="P:resolution of meiotic recombination intermediates"/>
    <property type="evidence" value="ECO:0007669"/>
    <property type="project" value="TreeGrafter"/>
</dbReference>
<feature type="compositionally biased region" description="Low complexity" evidence="14">
    <location>
        <begin position="239"/>
        <end position="251"/>
    </location>
</feature>
<dbReference type="OrthoDB" id="343092at2759"/>
<evidence type="ECO:0000256" key="4">
    <source>
        <dbReference type="ARBA" id="ARBA00022722"/>
    </source>
</evidence>
<organism evidence="16 17">
    <name type="scientific">Cordyceps fumosorosea (strain ARSEF 2679)</name>
    <name type="common">Isaria fumosorosea</name>
    <dbReference type="NCBI Taxonomy" id="1081104"/>
    <lineage>
        <taxon>Eukaryota</taxon>
        <taxon>Fungi</taxon>
        <taxon>Dikarya</taxon>
        <taxon>Ascomycota</taxon>
        <taxon>Pezizomycotina</taxon>
        <taxon>Sordariomycetes</taxon>
        <taxon>Hypocreomycetidae</taxon>
        <taxon>Hypocreales</taxon>
        <taxon>Cordycipitaceae</taxon>
        <taxon>Cordyceps</taxon>
    </lineage>
</organism>